<feature type="chain" id="PRO_5045376108" evidence="3">
    <location>
        <begin position="27"/>
        <end position="364"/>
    </location>
</feature>
<evidence type="ECO:0000256" key="1">
    <source>
        <dbReference type="SAM" id="MobiDB-lite"/>
    </source>
</evidence>
<dbReference type="Proteomes" id="UP001589718">
    <property type="component" value="Unassembled WGS sequence"/>
</dbReference>
<dbReference type="EMBL" id="JBHMCR010000005">
    <property type="protein sequence ID" value="MFB9520190.1"/>
    <property type="molecule type" value="Genomic_DNA"/>
</dbReference>
<evidence type="ECO:0000256" key="2">
    <source>
        <dbReference type="SAM" id="Phobius"/>
    </source>
</evidence>
<feature type="compositionally biased region" description="Low complexity" evidence="1">
    <location>
        <begin position="29"/>
        <end position="43"/>
    </location>
</feature>
<keyword evidence="3" id="KW-0732">Signal</keyword>
<name>A0ABV5PAI9_STRCM</name>
<reference evidence="4 5" key="1">
    <citation type="submission" date="2024-09" db="EMBL/GenBank/DDBJ databases">
        <authorList>
            <person name="Sun Q."/>
            <person name="Mori K."/>
        </authorList>
    </citation>
    <scope>NUCLEOTIDE SEQUENCE [LARGE SCALE GENOMIC DNA]</scope>
    <source>
        <strain evidence="4 5">JCM 4362</strain>
    </source>
</reference>
<keyword evidence="2" id="KW-1133">Transmembrane helix</keyword>
<protein>
    <submittedName>
        <fullName evidence="4">Uncharacterized protein</fullName>
    </submittedName>
</protein>
<evidence type="ECO:0000313" key="5">
    <source>
        <dbReference type="Proteomes" id="UP001589718"/>
    </source>
</evidence>
<sequence>MRKAFTASAVTVVTAAALAVPVAAFADAPAPSPAPAVTVSSSPDDSRSGRQQDGDQNAVQADKAQVSLRLSSPRDRAGFRAGESVTITATTSANASRGVTVSSPAFGTAHLAATDASGTSWSGTAVVSRDAGTGTLPVKSVADFGDTGAQTSARILVNTVAAPAPRRASLSLSTDGARPGDRVRVTIDSGDLKGSARVRSGAFGGTVNLTRDADSSLWHGTATVAANAKPGYDRVDGYVGDRKIDSVKFGIADAPHPHTTPNEHHAVAPVDHRAGTPVQHRAGTPGQHHAGAPVQRHAVAPVHHSAGTPARVEDRAVPRGAVNAGATIAPAPGADTGLVAGAAGLSAVVLLGGTVLWRRRGTQS</sequence>
<feature type="signal peptide" evidence="3">
    <location>
        <begin position="1"/>
        <end position="26"/>
    </location>
</feature>
<keyword evidence="2" id="KW-0812">Transmembrane</keyword>
<keyword evidence="5" id="KW-1185">Reference proteome</keyword>
<comment type="caution">
    <text evidence="4">The sequence shown here is derived from an EMBL/GenBank/DDBJ whole genome shotgun (WGS) entry which is preliminary data.</text>
</comment>
<accession>A0ABV5PAI9</accession>
<evidence type="ECO:0000313" key="4">
    <source>
        <dbReference type="EMBL" id="MFB9520190.1"/>
    </source>
</evidence>
<dbReference type="RefSeq" id="WP_345227433.1">
    <property type="nucleotide sequence ID" value="NZ_BAAAXE010000014.1"/>
</dbReference>
<organism evidence="4 5">
    <name type="scientific">Streptomyces cremeus</name>
    <dbReference type="NCBI Taxonomy" id="66881"/>
    <lineage>
        <taxon>Bacteria</taxon>
        <taxon>Bacillati</taxon>
        <taxon>Actinomycetota</taxon>
        <taxon>Actinomycetes</taxon>
        <taxon>Kitasatosporales</taxon>
        <taxon>Streptomycetaceae</taxon>
        <taxon>Streptomyces</taxon>
    </lineage>
</organism>
<feature type="region of interest" description="Disordered" evidence="1">
    <location>
        <begin position="29"/>
        <end position="63"/>
    </location>
</feature>
<keyword evidence="2" id="KW-0472">Membrane</keyword>
<proteinExistence type="predicted"/>
<gene>
    <name evidence="4" type="ORF">ACFFTU_09555</name>
</gene>
<feature type="transmembrane region" description="Helical" evidence="2">
    <location>
        <begin position="337"/>
        <end position="357"/>
    </location>
</feature>
<feature type="compositionally biased region" description="Basic and acidic residues" evidence="1">
    <location>
        <begin position="44"/>
        <end position="53"/>
    </location>
</feature>
<evidence type="ECO:0000256" key="3">
    <source>
        <dbReference type="SAM" id="SignalP"/>
    </source>
</evidence>